<proteinExistence type="predicted"/>
<comment type="caution">
    <text evidence="1">The sequence shown here is derived from an EMBL/GenBank/DDBJ whole genome shotgun (WGS) entry which is preliminary data.</text>
</comment>
<gene>
    <name evidence="1" type="ORF">OSO01_11820</name>
</gene>
<dbReference type="AlphaFoldDB" id="A0A511ZG72"/>
<protein>
    <submittedName>
        <fullName evidence="1">Uncharacterized protein</fullName>
    </submittedName>
</protein>
<accession>A0A511ZG72</accession>
<evidence type="ECO:0000313" key="2">
    <source>
        <dbReference type="Proteomes" id="UP000321558"/>
    </source>
</evidence>
<reference evidence="1 2" key="1">
    <citation type="submission" date="2019-07" db="EMBL/GenBank/DDBJ databases">
        <title>Whole genome shotgun sequence of Oceanobacillus sojae NBRC 105379.</title>
        <authorList>
            <person name="Hosoyama A."/>
            <person name="Uohara A."/>
            <person name="Ohji S."/>
            <person name="Ichikawa N."/>
        </authorList>
    </citation>
    <scope>NUCLEOTIDE SEQUENCE [LARGE SCALE GENOMIC DNA]</scope>
    <source>
        <strain evidence="1 2">NBRC 105379</strain>
    </source>
</reference>
<evidence type="ECO:0000313" key="1">
    <source>
        <dbReference type="EMBL" id="GEN86443.1"/>
    </source>
</evidence>
<dbReference type="EMBL" id="BJYM01000004">
    <property type="protein sequence ID" value="GEN86443.1"/>
    <property type="molecule type" value="Genomic_DNA"/>
</dbReference>
<organism evidence="1 2">
    <name type="scientific">Oceanobacillus sojae</name>
    <dbReference type="NCBI Taxonomy" id="582851"/>
    <lineage>
        <taxon>Bacteria</taxon>
        <taxon>Bacillati</taxon>
        <taxon>Bacillota</taxon>
        <taxon>Bacilli</taxon>
        <taxon>Bacillales</taxon>
        <taxon>Bacillaceae</taxon>
        <taxon>Oceanobacillus</taxon>
    </lineage>
</organism>
<sequence length="91" mass="10483">MKSGFLFKLAEAVPLESVVIGCRSYTQFPFHIVGDLTKCKQDKKEHVQPGTVRYRYLFSGAKVELYTFKKFPHVIPVSLNMMDDKGEKRVK</sequence>
<dbReference type="Proteomes" id="UP000321558">
    <property type="component" value="Unassembled WGS sequence"/>
</dbReference>
<keyword evidence="2" id="KW-1185">Reference proteome</keyword>
<name>A0A511ZG72_9BACI</name>